<dbReference type="AlphaFoldDB" id="A0AAW1QVR4"/>
<keyword evidence="7" id="KW-0520">NAD</keyword>
<name>A0AAW1QVR4_9CHLO</name>
<evidence type="ECO:0000313" key="9">
    <source>
        <dbReference type="EMBL" id="KAK9825599.1"/>
    </source>
</evidence>
<evidence type="ECO:0000256" key="1">
    <source>
        <dbReference type="ARBA" id="ARBA00000952"/>
    </source>
</evidence>
<keyword evidence="8" id="KW-0386">Hypusine biosynthesis</keyword>
<evidence type="ECO:0000256" key="6">
    <source>
        <dbReference type="ARBA" id="ARBA00022679"/>
    </source>
</evidence>
<keyword evidence="10" id="KW-1185">Reference proteome</keyword>
<sequence length="374" mass="40953">MAASLASVGPAAAREAVLSESQVAPPDLPVIQGWDFNRGNDLDAVMGAMLNTGCQATSLGQAVNEVNRMLDWRLSHEPRQPEESEEHLDSEFRRNTRCKIFLAYTSNLISAGVREHIRYLVEHRLVDVLVTTAGGVEEDLIKCLGSTHLGDFHLAGAQLRKQGWNRVGNMLVPNSNYCAFEDWVMPILDQLLLEQQQQGTTWTPSKVIARLGREINNESSVCYWAARHSIPIFCPALTDGSLGDMLYFHSYKSPGLIIDVVGDIRAINDEAITASPRKTGIIVLGGGVAKHHVCNANLMRNGADFAVYISTAQEFDGSDSGARPDEAVSWGKIKADAHPVKVYGDVSIVFPLLISQTFVKRVQQRQSGSANQSQ</sequence>
<accession>A0AAW1QVR4</accession>
<reference evidence="9 10" key="1">
    <citation type="journal article" date="2024" name="Nat. Commun.">
        <title>Phylogenomics reveals the evolutionary origins of lichenization in chlorophyte algae.</title>
        <authorList>
            <person name="Puginier C."/>
            <person name="Libourel C."/>
            <person name="Otte J."/>
            <person name="Skaloud P."/>
            <person name="Haon M."/>
            <person name="Grisel S."/>
            <person name="Petersen M."/>
            <person name="Berrin J.G."/>
            <person name="Delaux P.M."/>
            <person name="Dal Grande F."/>
            <person name="Keller J."/>
        </authorList>
    </citation>
    <scope>NUCLEOTIDE SEQUENCE [LARGE SCALE GENOMIC DNA]</scope>
    <source>
        <strain evidence="9 10">SAG 2145</strain>
    </source>
</reference>
<comment type="pathway">
    <text evidence="3">Protein modification; eIF5A hypusination.</text>
</comment>
<evidence type="ECO:0000256" key="3">
    <source>
        <dbReference type="ARBA" id="ARBA00005041"/>
    </source>
</evidence>
<comment type="cofactor">
    <cofactor evidence="2">
        <name>NAD(+)</name>
        <dbReference type="ChEBI" id="CHEBI:57540"/>
    </cofactor>
</comment>
<evidence type="ECO:0000256" key="2">
    <source>
        <dbReference type="ARBA" id="ARBA00001911"/>
    </source>
</evidence>
<comment type="similarity">
    <text evidence="4">Belongs to the deoxyhypusine synthase family.</text>
</comment>
<dbReference type="SUPFAM" id="SSF52467">
    <property type="entry name" value="DHS-like NAD/FAD-binding domain"/>
    <property type="match status" value="1"/>
</dbReference>
<dbReference type="Pfam" id="PF01916">
    <property type="entry name" value="DS"/>
    <property type="match status" value="1"/>
</dbReference>
<keyword evidence="6" id="KW-0808">Transferase</keyword>
<dbReference type="InterPro" id="IPR036982">
    <property type="entry name" value="Deoxyhypusine_synthase_sf"/>
</dbReference>
<dbReference type="EC" id="2.5.1.46" evidence="5"/>
<dbReference type="EMBL" id="JALJOS010000024">
    <property type="protein sequence ID" value="KAK9825599.1"/>
    <property type="molecule type" value="Genomic_DNA"/>
</dbReference>
<dbReference type="Gene3D" id="3.40.910.10">
    <property type="entry name" value="Deoxyhypusine synthase"/>
    <property type="match status" value="1"/>
</dbReference>
<proteinExistence type="inferred from homology"/>
<dbReference type="PANTHER" id="PTHR11703:SF0">
    <property type="entry name" value="DEOXYHYPUSINE SYNTHASE"/>
    <property type="match status" value="1"/>
</dbReference>
<dbReference type="FunFam" id="3.40.910.10:FF:000001">
    <property type="entry name" value="Probable deoxyhypusine synthase"/>
    <property type="match status" value="1"/>
</dbReference>
<comment type="caution">
    <text evidence="9">The sequence shown here is derived from an EMBL/GenBank/DDBJ whole genome shotgun (WGS) entry which is preliminary data.</text>
</comment>
<dbReference type="Proteomes" id="UP001438707">
    <property type="component" value="Unassembled WGS sequence"/>
</dbReference>
<dbReference type="InterPro" id="IPR002773">
    <property type="entry name" value="Deoxyhypusine_synthase"/>
</dbReference>
<evidence type="ECO:0000313" key="10">
    <source>
        <dbReference type="Proteomes" id="UP001438707"/>
    </source>
</evidence>
<evidence type="ECO:0000256" key="4">
    <source>
        <dbReference type="ARBA" id="ARBA00009892"/>
    </source>
</evidence>
<dbReference type="NCBIfam" id="TIGR00321">
    <property type="entry name" value="dhys"/>
    <property type="match status" value="1"/>
</dbReference>
<protein>
    <recommendedName>
        <fullName evidence="5">deoxyhypusine synthase</fullName>
        <ecNumber evidence="5">2.5.1.46</ecNumber>
    </recommendedName>
</protein>
<evidence type="ECO:0000256" key="8">
    <source>
        <dbReference type="ARBA" id="ARBA00023256"/>
    </source>
</evidence>
<evidence type="ECO:0000256" key="5">
    <source>
        <dbReference type="ARBA" id="ARBA00012683"/>
    </source>
</evidence>
<dbReference type="PANTHER" id="PTHR11703">
    <property type="entry name" value="DEOXYHYPUSINE SYNTHASE"/>
    <property type="match status" value="1"/>
</dbReference>
<dbReference type="GO" id="GO:0034038">
    <property type="term" value="F:deoxyhypusine synthase activity"/>
    <property type="evidence" value="ECO:0007669"/>
    <property type="project" value="UniProtKB-EC"/>
</dbReference>
<organism evidence="9 10">
    <name type="scientific">Apatococcus lobatus</name>
    <dbReference type="NCBI Taxonomy" id="904363"/>
    <lineage>
        <taxon>Eukaryota</taxon>
        <taxon>Viridiplantae</taxon>
        <taxon>Chlorophyta</taxon>
        <taxon>core chlorophytes</taxon>
        <taxon>Trebouxiophyceae</taxon>
        <taxon>Chlorellales</taxon>
        <taxon>Chlorellaceae</taxon>
        <taxon>Apatococcus</taxon>
    </lineage>
</organism>
<gene>
    <name evidence="9" type="ORF">WJX74_008970</name>
</gene>
<dbReference type="GO" id="GO:0005737">
    <property type="term" value="C:cytoplasm"/>
    <property type="evidence" value="ECO:0007669"/>
    <property type="project" value="TreeGrafter"/>
</dbReference>
<evidence type="ECO:0000256" key="7">
    <source>
        <dbReference type="ARBA" id="ARBA00023027"/>
    </source>
</evidence>
<dbReference type="InterPro" id="IPR029035">
    <property type="entry name" value="DHS-like_NAD/FAD-binding_dom"/>
</dbReference>
<comment type="catalytic activity">
    <reaction evidence="1">
        <text>[eIF5A protein]-L-lysine + spermidine = [eIF5A protein]-deoxyhypusine + propane-1,3-diamine</text>
        <dbReference type="Rhea" id="RHEA:33299"/>
        <dbReference type="Rhea" id="RHEA-COMP:10143"/>
        <dbReference type="Rhea" id="RHEA-COMP:10144"/>
        <dbReference type="ChEBI" id="CHEBI:29969"/>
        <dbReference type="ChEBI" id="CHEBI:57484"/>
        <dbReference type="ChEBI" id="CHEBI:57834"/>
        <dbReference type="ChEBI" id="CHEBI:82657"/>
        <dbReference type="EC" id="2.5.1.46"/>
    </reaction>
</comment>